<keyword evidence="2" id="KW-1005">Bacterial flagellum biogenesis</keyword>
<evidence type="ECO:0000313" key="4">
    <source>
        <dbReference type="EMBL" id="EHL76890.1"/>
    </source>
</evidence>
<dbReference type="RefSeq" id="WP_003354584.1">
    <property type="nucleotide sequence ID" value="NZ_JH414757.1"/>
</dbReference>
<dbReference type="Pfam" id="PF03963">
    <property type="entry name" value="FlgD"/>
    <property type="match status" value="1"/>
</dbReference>
<evidence type="ECO:0000256" key="1">
    <source>
        <dbReference type="ARBA" id="ARBA00010577"/>
    </source>
</evidence>
<evidence type="ECO:0000256" key="3">
    <source>
        <dbReference type="SAM" id="MobiDB-lite"/>
    </source>
</evidence>
<protein>
    <recommendedName>
        <fullName evidence="6">Flagellar hook capping protein</fullName>
    </recommendedName>
</protein>
<accession>G9QMR9</accession>
<dbReference type="HOGENOM" id="CLU_047535_1_0_9"/>
<keyword evidence="5" id="KW-1185">Reference proteome</keyword>
<dbReference type="PATRIC" id="fig|665952.3.peg.2398"/>
<gene>
    <name evidence="4" type="ORF">HMPREF1015_00836</name>
</gene>
<dbReference type="EMBL" id="ACWF01000120">
    <property type="protein sequence ID" value="EHL76890.1"/>
    <property type="molecule type" value="Genomic_DNA"/>
</dbReference>
<evidence type="ECO:0008006" key="6">
    <source>
        <dbReference type="Google" id="ProtNLM"/>
    </source>
</evidence>
<evidence type="ECO:0000313" key="5">
    <source>
        <dbReference type="Proteomes" id="UP000011747"/>
    </source>
</evidence>
<comment type="caution">
    <text evidence="4">The sequence shown here is derived from an EMBL/GenBank/DDBJ whole genome shotgun (WGS) entry which is preliminary data.</text>
</comment>
<feature type="region of interest" description="Disordered" evidence="3">
    <location>
        <begin position="1"/>
        <end position="26"/>
    </location>
</feature>
<dbReference type="Proteomes" id="UP000011747">
    <property type="component" value="Unassembled WGS sequence"/>
</dbReference>
<dbReference type="AlphaFoldDB" id="G9QMR9"/>
<organism evidence="4 5">
    <name type="scientific">Bacillus smithii 7_3_47FAA</name>
    <dbReference type="NCBI Taxonomy" id="665952"/>
    <lineage>
        <taxon>Bacteria</taxon>
        <taxon>Bacillati</taxon>
        <taxon>Bacillota</taxon>
        <taxon>Bacilli</taxon>
        <taxon>Bacillales</taxon>
        <taxon>Bacillaceae</taxon>
        <taxon>Bacillus</taxon>
    </lineage>
</organism>
<comment type="similarity">
    <text evidence="1">Belongs to the FlgD family.</text>
</comment>
<evidence type="ECO:0000256" key="2">
    <source>
        <dbReference type="ARBA" id="ARBA00022795"/>
    </source>
</evidence>
<sequence length="162" mass="17770">MGNTIDPSLYLPTTNNQSNTNGKDNSILGKDDFLKLLMAEMQNQDPLSPMDNNEMIGQMAQFSTLEQITNLASSLEKLLNMEQQNQYITYSSFVGKNVTYHKLEDSDDPNGDPVVQEGHGVVSSVRFTGDSVEFVLTDGTVLEPANISEIQASSETPSTDKT</sequence>
<proteinExistence type="inferred from homology"/>
<dbReference type="InterPro" id="IPR005648">
    <property type="entry name" value="FlgD"/>
</dbReference>
<reference evidence="4 5" key="1">
    <citation type="submission" date="2011-09" db="EMBL/GenBank/DDBJ databases">
        <title>The Genome Sequence of Bacillus smithii 7_3_47FAA.</title>
        <authorList>
            <consortium name="The Broad Institute Genome Sequencing Platform"/>
            <person name="Earl A."/>
            <person name="Ward D."/>
            <person name="Feldgarden M."/>
            <person name="Gevers D."/>
            <person name="Daigneault M."/>
            <person name="Strauss J."/>
            <person name="Allen-Vercoe E."/>
            <person name="Young S.K."/>
            <person name="Zeng Q."/>
            <person name="Gargeya S."/>
            <person name="Fitzgerald M."/>
            <person name="Haas B."/>
            <person name="Abouelleil A."/>
            <person name="Alvarado L."/>
            <person name="Arachchi H.M."/>
            <person name="Berlin A."/>
            <person name="Brown A."/>
            <person name="Chapman S.B."/>
            <person name="Chen Z."/>
            <person name="Dunbar C."/>
            <person name="Freedman E."/>
            <person name="Gearin G."/>
            <person name="Goldberg J."/>
            <person name="Griggs A."/>
            <person name="Gujja S."/>
            <person name="Heiman D."/>
            <person name="Howarth C."/>
            <person name="Larson L."/>
            <person name="Lui A."/>
            <person name="MacDonald P.J.P."/>
            <person name="Montmayeur A."/>
            <person name="Murphy C."/>
            <person name="Neiman D."/>
            <person name="Pearson M."/>
            <person name="Priest M."/>
            <person name="Roberts A."/>
            <person name="Saif S."/>
            <person name="Shea T."/>
            <person name="Shenoy N."/>
            <person name="Sisk P."/>
            <person name="Stolte C."/>
            <person name="Sykes S."/>
            <person name="Wortman J."/>
            <person name="Nusbaum C."/>
            <person name="Birren B."/>
        </authorList>
    </citation>
    <scope>NUCLEOTIDE SEQUENCE [LARGE SCALE GENOMIC DNA]</scope>
    <source>
        <strain evidence="4 5">7_3_47FAA</strain>
    </source>
</reference>
<name>G9QMR9_9BACI</name>
<dbReference type="GO" id="GO:0044781">
    <property type="term" value="P:bacterial-type flagellum organization"/>
    <property type="evidence" value="ECO:0007669"/>
    <property type="project" value="UniProtKB-KW"/>
</dbReference>
<feature type="compositionally biased region" description="Polar residues" evidence="3">
    <location>
        <begin position="1"/>
        <end position="24"/>
    </location>
</feature>